<proteinExistence type="predicted"/>
<gene>
    <name evidence="1" type="ORF">D4A39_16715</name>
</gene>
<comment type="caution">
    <text evidence="1">The sequence shown here is derived from an EMBL/GenBank/DDBJ whole genome shotgun (WGS) entry which is preliminary data.</text>
</comment>
<accession>A0A418XRF4</accession>
<keyword evidence="2" id="KW-1185">Reference proteome</keyword>
<dbReference type="AlphaFoldDB" id="A0A418XRF4"/>
<evidence type="ECO:0000313" key="2">
    <source>
        <dbReference type="Proteomes" id="UP000283734"/>
    </source>
</evidence>
<feature type="non-terminal residue" evidence="1">
    <location>
        <position position="1"/>
    </location>
</feature>
<organism evidence="1 2">
    <name type="scientific">Alcanivorax profundi</name>
    <dbReference type="NCBI Taxonomy" id="2338368"/>
    <lineage>
        <taxon>Bacteria</taxon>
        <taxon>Pseudomonadati</taxon>
        <taxon>Pseudomonadota</taxon>
        <taxon>Gammaproteobacteria</taxon>
        <taxon>Oceanospirillales</taxon>
        <taxon>Alcanivoracaceae</taxon>
        <taxon>Alcanivorax</taxon>
    </lineage>
</organism>
<dbReference type="EMBL" id="QYYA01000032">
    <property type="protein sequence ID" value="RJG15088.1"/>
    <property type="molecule type" value="Genomic_DNA"/>
</dbReference>
<sequence>GLELWTGAGLELWTGAGLELWTGAGLDTGREHNRDWTWRPRLNQALWSGLTELDGLTSSLALTAGLRAEQDLNPGRT</sequence>
<name>A0A418XRF4_9GAMM</name>
<dbReference type="Proteomes" id="UP000283734">
    <property type="component" value="Unassembled WGS sequence"/>
</dbReference>
<protein>
    <submittedName>
        <fullName evidence="1">Uncharacterized protein</fullName>
    </submittedName>
</protein>
<reference evidence="1 2" key="1">
    <citation type="submission" date="2018-09" db="EMBL/GenBank/DDBJ databases">
        <title>Alcanivorax profundi sp. nov., isolated from 1000 m-depth seawater of the Mariana Trench.</title>
        <authorList>
            <person name="Liu J."/>
        </authorList>
    </citation>
    <scope>NUCLEOTIDE SEQUENCE [LARGE SCALE GENOMIC DNA]</scope>
    <source>
        <strain evidence="1 2">MTEO17</strain>
    </source>
</reference>
<evidence type="ECO:0000313" key="1">
    <source>
        <dbReference type="EMBL" id="RJG15088.1"/>
    </source>
</evidence>